<dbReference type="eggNOG" id="COG1488">
    <property type="taxonomic scope" value="Bacteria"/>
</dbReference>
<dbReference type="NCBIfam" id="NF006696">
    <property type="entry name" value="PRK09243.1-3"/>
    <property type="match status" value="1"/>
</dbReference>
<evidence type="ECO:0000256" key="1">
    <source>
        <dbReference type="ARBA" id="ARBA00004952"/>
    </source>
</evidence>
<dbReference type="GO" id="GO:0004516">
    <property type="term" value="F:nicotinate phosphoribosyltransferase activity"/>
    <property type="evidence" value="ECO:0007669"/>
    <property type="project" value="UniProtKB-UniRule"/>
</dbReference>
<dbReference type="GO" id="GO:0005829">
    <property type="term" value="C:cytosol"/>
    <property type="evidence" value="ECO:0007669"/>
    <property type="project" value="TreeGrafter"/>
</dbReference>
<comment type="function">
    <text evidence="9">Catalyzes the first step in the biosynthesis of NAD from nicotinic acid, the ATP-dependent synthesis of beta-nicotinate D-ribonucleotide from nicotinate and 5-phospho-D-ribose 1-phosphate.</text>
</comment>
<feature type="domain" description="Nicotinate phosphoribosyltransferase C-terminal" evidence="12">
    <location>
        <begin position="378"/>
        <end position="436"/>
    </location>
</feature>
<keyword evidence="13" id="KW-0328">Glycosyltransferase</keyword>
<dbReference type="InterPro" id="IPR041619">
    <property type="entry name" value="NAPRTase_C"/>
</dbReference>
<comment type="pathway">
    <text evidence="1 9">Cofactor biosynthesis; NAD(+) biosynthesis; nicotinate D-ribonucleotide from nicotinate: step 1/1.</text>
</comment>
<evidence type="ECO:0000256" key="3">
    <source>
        <dbReference type="ARBA" id="ARBA00013236"/>
    </source>
</evidence>
<name>R4VEK2_9GAMM</name>
<dbReference type="NCBIfam" id="TIGR01513">
    <property type="entry name" value="NAPRTase_put"/>
    <property type="match status" value="1"/>
</dbReference>
<keyword evidence="4" id="KW-0597">Phosphoprotein</keyword>
<keyword evidence="14" id="KW-1185">Reference proteome</keyword>
<dbReference type="InterPro" id="IPR041525">
    <property type="entry name" value="N/Namide_PRibTrfase"/>
</dbReference>
<keyword evidence="7 9" id="KW-0808">Transferase</keyword>
<dbReference type="InterPro" id="IPR007229">
    <property type="entry name" value="Nic_PRibTrfase-Fam"/>
</dbReference>
<dbReference type="SUPFAM" id="SSF51690">
    <property type="entry name" value="Nicotinate/Quinolinate PRTase C-terminal domain-like"/>
    <property type="match status" value="1"/>
</dbReference>
<dbReference type="PATRIC" id="fig|1260251.3.peg.610"/>
<dbReference type="AlphaFoldDB" id="R4VEK2"/>
<keyword evidence="6 9" id="KW-0662">Pyridine nucleotide biosynthesis</keyword>
<organism evidence="13 14">
    <name type="scientific">Spiribacter salinus M19-40</name>
    <dbReference type="NCBI Taxonomy" id="1260251"/>
    <lineage>
        <taxon>Bacteria</taxon>
        <taxon>Pseudomonadati</taxon>
        <taxon>Pseudomonadota</taxon>
        <taxon>Gammaproteobacteria</taxon>
        <taxon>Chromatiales</taxon>
        <taxon>Ectothiorhodospiraceae</taxon>
        <taxon>Spiribacter</taxon>
    </lineage>
</organism>
<dbReference type="InterPro" id="IPR040727">
    <property type="entry name" value="NAPRTase_N"/>
</dbReference>
<dbReference type="PANTHER" id="PTHR11098">
    <property type="entry name" value="NICOTINATE PHOSPHORIBOSYLTRANSFERASE"/>
    <property type="match status" value="1"/>
</dbReference>
<dbReference type="PANTHER" id="PTHR11098:SF1">
    <property type="entry name" value="NICOTINATE PHOSPHORIBOSYLTRANSFERASE"/>
    <property type="match status" value="1"/>
</dbReference>
<dbReference type="HOGENOM" id="CLU_025154_3_1_6"/>
<accession>R4VEK2</accession>
<dbReference type="EC" id="6.3.4.21" evidence="3 9"/>
<comment type="catalytic activity">
    <reaction evidence="8 9">
        <text>5-phospho-alpha-D-ribose 1-diphosphate + nicotinate + ATP + H2O = nicotinate beta-D-ribonucleotide + ADP + phosphate + diphosphate</text>
        <dbReference type="Rhea" id="RHEA:36163"/>
        <dbReference type="ChEBI" id="CHEBI:15377"/>
        <dbReference type="ChEBI" id="CHEBI:30616"/>
        <dbReference type="ChEBI" id="CHEBI:32544"/>
        <dbReference type="ChEBI" id="CHEBI:33019"/>
        <dbReference type="ChEBI" id="CHEBI:43474"/>
        <dbReference type="ChEBI" id="CHEBI:57502"/>
        <dbReference type="ChEBI" id="CHEBI:58017"/>
        <dbReference type="ChEBI" id="CHEBI:456216"/>
        <dbReference type="EC" id="6.3.4.21"/>
    </reaction>
</comment>
<dbReference type="Pfam" id="PF04095">
    <property type="entry name" value="NAPRTase"/>
    <property type="match status" value="1"/>
</dbReference>
<evidence type="ECO:0000256" key="2">
    <source>
        <dbReference type="ARBA" id="ARBA00010897"/>
    </source>
</evidence>
<dbReference type="InterPro" id="IPR013785">
    <property type="entry name" value="Aldolase_TIM"/>
</dbReference>
<dbReference type="Gene3D" id="3.20.20.70">
    <property type="entry name" value="Aldolase class I"/>
    <property type="match status" value="1"/>
</dbReference>
<evidence type="ECO:0000256" key="5">
    <source>
        <dbReference type="ARBA" id="ARBA00022598"/>
    </source>
</evidence>
<evidence type="ECO:0000256" key="7">
    <source>
        <dbReference type="ARBA" id="ARBA00022679"/>
    </source>
</evidence>
<feature type="domain" description="Nicotinate phosphoribosyltransferase N-terminal" evidence="11">
    <location>
        <begin position="8"/>
        <end position="129"/>
    </location>
</feature>
<dbReference type="EMBL" id="CP005963">
    <property type="protein sequence ID" value="AGM40701.1"/>
    <property type="molecule type" value="Genomic_DNA"/>
</dbReference>
<dbReference type="GO" id="GO:0016757">
    <property type="term" value="F:glycosyltransferase activity"/>
    <property type="evidence" value="ECO:0007669"/>
    <property type="project" value="UniProtKB-KW"/>
</dbReference>
<evidence type="ECO:0000256" key="4">
    <source>
        <dbReference type="ARBA" id="ARBA00022553"/>
    </source>
</evidence>
<protein>
    <recommendedName>
        <fullName evidence="3 9">Nicotinate phosphoribosyltransferase</fullName>
        <ecNumber evidence="3 9">6.3.4.21</ecNumber>
    </recommendedName>
</protein>
<dbReference type="OrthoDB" id="9771406at2"/>
<comment type="similarity">
    <text evidence="2 9">Belongs to the NAPRTase family.</text>
</comment>
<feature type="domain" description="Nicotinate/nicotinamide phosphoribosyltransferase" evidence="10">
    <location>
        <begin position="151"/>
        <end position="270"/>
    </location>
</feature>
<evidence type="ECO:0000256" key="9">
    <source>
        <dbReference type="RuleBase" id="RU365100"/>
    </source>
</evidence>
<dbReference type="KEGG" id="ssal:SPISAL_03035"/>
<dbReference type="RefSeq" id="WP_016353008.1">
    <property type="nucleotide sequence ID" value="NC_021291.1"/>
</dbReference>
<evidence type="ECO:0000259" key="10">
    <source>
        <dbReference type="Pfam" id="PF04095"/>
    </source>
</evidence>
<dbReference type="PIRSF" id="PIRSF000484">
    <property type="entry name" value="NAPRT"/>
    <property type="match status" value="1"/>
</dbReference>
<evidence type="ECO:0000313" key="13">
    <source>
        <dbReference type="EMBL" id="AGM40701.1"/>
    </source>
</evidence>
<evidence type="ECO:0000259" key="11">
    <source>
        <dbReference type="Pfam" id="PF17767"/>
    </source>
</evidence>
<dbReference type="SUPFAM" id="SSF54675">
    <property type="entry name" value="Nicotinate/Quinolinate PRTase N-terminal domain-like"/>
    <property type="match status" value="1"/>
</dbReference>
<evidence type="ECO:0000256" key="6">
    <source>
        <dbReference type="ARBA" id="ARBA00022642"/>
    </source>
</evidence>
<dbReference type="NCBIfam" id="NF009131">
    <property type="entry name" value="PRK12484.1"/>
    <property type="match status" value="1"/>
</dbReference>
<comment type="PTM">
    <text evidence="9">Transiently phosphorylated on a His residue during the reaction cycle. Phosphorylation strongly increases the affinity for substrates and increases the rate of nicotinate D-ribonucleotide production. Dephosphorylation regenerates the low-affinity form of the enzyme, leading to product release.</text>
</comment>
<dbReference type="Proteomes" id="UP000017881">
    <property type="component" value="Chromosome"/>
</dbReference>
<keyword evidence="5 9" id="KW-0436">Ligase</keyword>
<dbReference type="GO" id="GO:0034355">
    <property type="term" value="P:NAD+ biosynthetic process via the salvage pathway"/>
    <property type="evidence" value="ECO:0007669"/>
    <property type="project" value="TreeGrafter"/>
</dbReference>
<reference evidence="13 14" key="1">
    <citation type="journal article" date="2013" name="Genome Announc.">
        <title>Draft Genome of Spiribacter salinus M19-40, an Abundant Gammaproteobacterium in Aquatic Hypersaline Environments.</title>
        <authorList>
            <person name="Leon M.J."/>
            <person name="Ghai R."/>
            <person name="Fernandez A.B."/>
            <person name="Sanchez-Porro C."/>
            <person name="Rodriguez-Valera F."/>
            <person name="Ventosa A."/>
        </authorList>
    </citation>
    <scope>NUCLEOTIDE SEQUENCE [LARGE SCALE GENOMIC DNA]</scope>
    <source>
        <strain evidence="13">M19-40</strain>
    </source>
</reference>
<dbReference type="Pfam" id="PF17956">
    <property type="entry name" value="NAPRTase_C"/>
    <property type="match status" value="1"/>
</dbReference>
<evidence type="ECO:0000256" key="8">
    <source>
        <dbReference type="ARBA" id="ARBA00048668"/>
    </source>
</evidence>
<evidence type="ECO:0000313" key="14">
    <source>
        <dbReference type="Proteomes" id="UP000017881"/>
    </source>
</evidence>
<dbReference type="UniPathway" id="UPA00253">
    <property type="reaction ID" value="UER00457"/>
</dbReference>
<dbReference type="Gene3D" id="3.20.140.10">
    <property type="entry name" value="nicotinate phosphoribosyltransferase"/>
    <property type="match status" value="1"/>
</dbReference>
<proteinExistence type="inferred from homology"/>
<dbReference type="CDD" id="cd01570">
    <property type="entry name" value="NAPRTase_A"/>
    <property type="match status" value="1"/>
</dbReference>
<dbReference type="Pfam" id="PF17767">
    <property type="entry name" value="NAPRTase_N"/>
    <property type="match status" value="1"/>
</dbReference>
<dbReference type="InterPro" id="IPR006405">
    <property type="entry name" value="Nic_PRibTrfase_pncB"/>
</dbReference>
<evidence type="ECO:0000259" key="12">
    <source>
        <dbReference type="Pfam" id="PF17956"/>
    </source>
</evidence>
<sequence>MNLERTPLLTDLYELTMLQTYYEHDMTGDAVFELFMRRTPRRGFFVAAGLQQALEWLEQLQFKPHELDWMRRCGFFSDAFVQRMADFRFTGHVSALPEGTVFFAEEPLVQIVAPLPEAQFIESRLMNILHYQTLIASKAARCQIAARDLPVIDFGMRRAHGGEAGTWAARACYIAGFSATATCLASARYDIPATGTMAHAFVLAHDSESEAFERFARSHPDNVVLLIDTYDVARGARRVVELAERLQPEGIQVQGVRIDSGDLVANARMTREILDAGGLTSTRILVSGGLDEYRIADLVAAGAPIDGVGVGSSVDTSADVPFLDSAYKLHQYEGKPRGKHAEGKTDLPGRKQIVRQVDPNGSLSRDILCLTDEAVEGTALLKPVMDGGKQLPGVDEGLSAARQRCADSLGQLPAALRALNEPGDHPVTLSEGLVALRETLIARTRTADHPDH</sequence>
<gene>
    <name evidence="13" type="ORF">SPISAL_03035</name>
</gene>
<dbReference type="InterPro" id="IPR036068">
    <property type="entry name" value="Nicotinate_pribotase-like_C"/>
</dbReference>